<dbReference type="Proteomes" id="UP000728185">
    <property type="component" value="Unassembled WGS sequence"/>
</dbReference>
<comment type="caution">
    <text evidence="2">The sequence shown here is derived from an EMBL/GenBank/DDBJ whole genome shotgun (WGS) entry which is preliminary data.</text>
</comment>
<feature type="region of interest" description="Disordered" evidence="1">
    <location>
        <begin position="224"/>
        <end position="271"/>
    </location>
</feature>
<evidence type="ECO:0000313" key="3">
    <source>
        <dbReference type="Proteomes" id="UP000728185"/>
    </source>
</evidence>
<dbReference type="AlphaFoldDB" id="A0A8E0S6K9"/>
<accession>A0A8E0S6K9</accession>
<proteinExistence type="predicted"/>
<name>A0A8E0S6K9_9TREM</name>
<dbReference type="Gene3D" id="1.10.8.10">
    <property type="entry name" value="DNA helicase RuvA subunit, C-terminal domain"/>
    <property type="match status" value="1"/>
</dbReference>
<feature type="region of interest" description="Disordered" evidence="1">
    <location>
        <begin position="46"/>
        <end position="76"/>
    </location>
</feature>
<reference evidence="2" key="1">
    <citation type="submission" date="2019-05" db="EMBL/GenBank/DDBJ databases">
        <title>Annotation for the trematode Fasciolopsis buski.</title>
        <authorList>
            <person name="Choi Y.-J."/>
        </authorList>
    </citation>
    <scope>NUCLEOTIDE SEQUENCE</scope>
    <source>
        <strain evidence="2">HT</strain>
        <tissue evidence="2">Whole worm</tissue>
    </source>
</reference>
<evidence type="ECO:0000313" key="2">
    <source>
        <dbReference type="EMBL" id="KAA0200810.1"/>
    </source>
</evidence>
<gene>
    <name evidence="2" type="ORF">FBUS_09637</name>
</gene>
<keyword evidence="3" id="KW-1185">Reference proteome</keyword>
<evidence type="ECO:0000256" key="1">
    <source>
        <dbReference type="SAM" id="MobiDB-lite"/>
    </source>
</evidence>
<dbReference type="OrthoDB" id="193931at2759"/>
<sequence>MLSKCPAKRPSTQEVKQHPWLTNVPVAAEDCSPARSTAVHPVHHSLPHQLHPYSRPHPYSTSHRASSGDPPHIEPRSVDVTTGSLDGGIDQGLARSLDHGYPQDSSLAVGQTLVNRPGISRSAPEGSSLERRAYDHLMATYLLLGEKLLHHRHDLSFGVPLQSDVGSVHTICELGANKPRMSIAIGQCAKHSRVDSAVDVKCSSLESESPASVMRLPTEPGVCDDAFRRNPAEDHNRHLRPSSPRRRTGPWTPNPDSGLISSLRTPAIDPVPNTRIPSYSDSNNPITCFYPPHPPILPHSIATDSPVNNHETCLFSSIPHTTEDRSPVCLTSPMDSSVFSANTANNTFASLHSDLMRTSRPTVILDPQPGSSNSLQPAMLTDRVNVSDVQTNFPWFIHDEQPDSSLSPPVPRRSLARRKYVVFTPPDHLDQLVQAVMAEVSIDGSQQPTELTDEETSRS</sequence>
<dbReference type="EMBL" id="LUCM01000273">
    <property type="protein sequence ID" value="KAA0200810.1"/>
    <property type="molecule type" value="Genomic_DNA"/>
</dbReference>
<protein>
    <submittedName>
        <fullName evidence="2">Uncharacterized protein</fullName>
    </submittedName>
</protein>
<feature type="compositionally biased region" description="Basic and acidic residues" evidence="1">
    <location>
        <begin position="225"/>
        <end position="236"/>
    </location>
</feature>
<feature type="compositionally biased region" description="Basic residues" evidence="1">
    <location>
        <begin position="237"/>
        <end position="248"/>
    </location>
</feature>
<organism evidence="2 3">
    <name type="scientific">Fasciolopsis buskii</name>
    <dbReference type="NCBI Taxonomy" id="27845"/>
    <lineage>
        <taxon>Eukaryota</taxon>
        <taxon>Metazoa</taxon>
        <taxon>Spiralia</taxon>
        <taxon>Lophotrochozoa</taxon>
        <taxon>Platyhelminthes</taxon>
        <taxon>Trematoda</taxon>
        <taxon>Digenea</taxon>
        <taxon>Plagiorchiida</taxon>
        <taxon>Echinostomata</taxon>
        <taxon>Echinostomatoidea</taxon>
        <taxon>Fasciolidae</taxon>
        <taxon>Fasciolopsis</taxon>
    </lineage>
</organism>